<sequence length="631" mass="69894">MPIIEEFPKDDAYRLVKWVDKFTLPHLTTRSTSVTVRLQRLPFQRHSDLNRLTRESAAALLPLDRTDAGQAQYTSVAVHAGLLPHLAIGRVYQGQRLVGELPTRQATLALADAELSCHEIKIGEELPAPAGWTYPYKQLLSREFGGIQTEFGASRCLVFVDASGIEYVIPRALIFQRFYAIQRELANAFTSGPWAQTRHRIVYEGQLKSGLETRIDPATGAWHVILQTHVDNDFARLAALLYFDDYAAARAESIYTGMLSDRRANVHAPWFASAQIPFRAEAKPLRLQVKGFMLPPRLGRREGGGKPVVHKQSFLVTSILGSSWPSYTPPIKAGRLNSGDKGKEQLPAQGDRPYANHLRARPAGSELVTTSATDASAAQGDAVTLEDTFSWLDGEEPEKLTKDRSQLYSDSDLCPAPPPPDAASGGERTHQGDNAAPAHHKVLVRDPVNRFRYLLDAFELLHSAGDLQRYTVFQPAISSQLAQCGGLSCWNFLDDMARRTGRWPSAGWRMLERARGVGTERTPGKPRCVLVVRIEVGTQLGYWFEIETRTTEGGVLSPLVASTGTDEQVAVSHLVESIARAEGRNLRQAMTAAAYEIGSDAAHCYKHHYKGDHNSEIDPNSLRRFLMKWAG</sequence>
<feature type="region of interest" description="Disordered" evidence="1">
    <location>
        <begin position="330"/>
        <end position="356"/>
    </location>
</feature>
<gene>
    <name evidence="2" type="ORF">XTPLMG728_1093</name>
</gene>
<evidence type="ECO:0000313" key="2">
    <source>
        <dbReference type="EMBL" id="CTP86057.1"/>
    </source>
</evidence>
<evidence type="ECO:0000256" key="1">
    <source>
        <dbReference type="SAM" id="MobiDB-lite"/>
    </source>
</evidence>
<name>A0A0K2ZM79_9XANT</name>
<dbReference type="RefSeq" id="WP_053840343.1">
    <property type="nucleotide sequence ID" value="NZ_CP076250.1"/>
</dbReference>
<proteinExistence type="predicted"/>
<accession>A0A0K2ZM79</accession>
<dbReference type="EMBL" id="CXOK01000027">
    <property type="protein sequence ID" value="CTP86057.1"/>
    <property type="molecule type" value="Genomic_DNA"/>
</dbReference>
<reference evidence="2 3" key="1">
    <citation type="submission" date="2015-07" db="EMBL/GenBank/DDBJ databases">
        <authorList>
            <person name="Noorani M."/>
        </authorList>
    </citation>
    <scope>NUCLEOTIDE SEQUENCE [LARGE SCALE GENOMIC DNA]</scope>
    <source>
        <strain evidence="2">LMG728</strain>
    </source>
</reference>
<feature type="region of interest" description="Disordered" evidence="1">
    <location>
        <begin position="389"/>
        <end position="441"/>
    </location>
</feature>
<evidence type="ECO:0008006" key="4">
    <source>
        <dbReference type="Google" id="ProtNLM"/>
    </source>
</evidence>
<protein>
    <recommendedName>
        <fullName evidence="4">TnsE C-terminal domain-containing protein</fullName>
    </recommendedName>
</protein>
<dbReference type="AlphaFoldDB" id="A0A0K2ZM79"/>
<evidence type="ECO:0000313" key="3">
    <source>
        <dbReference type="Proteomes" id="UP000041247"/>
    </source>
</evidence>
<organism evidence="2 3">
    <name type="scientific">Xanthomonas graminis pv. poae</name>
    <dbReference type="NCBI Taxonomy" id="227946"/>
    <lineage>
        <taxon>Bacteria</taxon>
        <taxon>Pseudomonadati</taxon>
        <taxon>Pseudomonadota</taxon>
        <taxon>Gammaproteobacteria</taxon>
        <taxon>Lysobacterales</taxon>
        <taxon>Lysobacteraceae</taxon>
        <taxon>Xanthomonas</taxon>
        <taxon>Xanthomonas translucens group</taxon>
        <taxon>Xanthomonas graminis</taxon>
    </lineage>
</organism>
<dbReference type="Proteomes" id="UP000041247">
    <property type="component" value="Unassembled WGS sequence"/>
</dbReference>